<dbReference type="Proteomes" id="UP001203852">
    <property type="component" value="Unassembled WGS sequence"/>
</dbReference>
<reference evidence="2" key="1">
    <citation type="journal article" date="2022" name="bioRxiv">
        <title>Deciphering the potential niche of two novel black yeast fungi from a biological soil crust based on their genomes, phenotypes, and melanin regulation.</title>
        <authorList>
            <consortium name="DOE Joint Genome Institute"/>
            <person name="Carr E.C."/>
            <person name="Barton Q."/>
            <person name="Grambo S."/>
            <person name="Sullivan M."/>
            <person name="Renfro C.M."/>
            <person name="Kuo A."/>
            <person name="Pangilinan J."/>
            <person name="Lipzen A."/>
            <person name="Keymanesh K."/>
            <person name="Savage E."/>
            <person name="Barry K."/>
            <person name="Grigoriev I.V."/>
            <person name="Riekhof W.R."/>
            <person name="Harris S.S."/>
        </authorList>
    </citation>
    <scope>NUCLEOTIDE SEQUENCE</scope>
    <source>
        <strain evidence="2">JF 03-4F</strain>
    </source>
</reference>
<protein>
    <submittedName>
        <fullName evidence="2">Uncharacterized protein</fullName>
    </submittedName>
</protein>
<evidence type="ECO:0000313" key="3">
    <source>
        <dbReference type="Proteomes" id="UP001203852"/>
    </source>
</evidence>
<organism evidence="2 3">
    <name type="scientific">Exophiala viscosa</name>
    <dbReference type="NCBI Taxonomy" id="2486360"/>
    <lineage>
        <taxon>Eukaryota</taxon>
        <taxon>Fungi</taxon>
        <taxon>Dikarya</taxon>
        <taxon>Ascomycota</taxon>
        <taxon>Pezizomycotina</taxon>
        <taxon>Eurotiomycetes</taxon>
        <taxon>Chaetothyriomycetidae</taxon>
        <taxon>Chaetothyriales</taxon>
        <taxon>Herpotrichiellaceae</taxon>
        <taxon>Exophiala</taxon>
    </lineage>
</organism>
<dbReference type="AlphaFoldDB" id="A0AAN6I858"/>
<dbReference type="EMBL" id="MU404364">
    <property type="protein sequence ID" value="KAI1608152.1"/>
    <property type="molecule type" value="Genomic_DNA"/>
</dbReference>
<keyword evidence="1" id="KW-0732">Signal</keyword>
<feature type="chain" id="PRO_5042919060" evidence="1">
    <location>
        <begin position="27"/>
        <end position="193"/>
    </location>
</feature>
<feature type="signal peptide" evidence="1">
    <location>
        <begin position="1"/>
        <end position="26"/>
    </location>
</feature>
<accession>A0AAN6I858</accession>
<sequence length="193" mass="22063">MRPTLNHRAMPLMILIWCTLTPLCLASSFNVTTTSSDLKRRQCVFDAASSSWNCDFLLPTFEQLITRFQDVSDGGGATPDNIAWFYTNFDGGNPDYNFDQLFAWIKAWFEAKGLGSYYIYDGVNPAWRKYQETFIADHANEIAEHNEDDYPGWDTPYATFWWCFFESAASAARAPDAIIFTPNVPWRSDKTGL</sequence>
<comment type="caution">
    <text evidence="2">The sequence shown here is derived from an EMBL/GenBank/DDBJ whole genome shotgun (WGS) entry which is preliminary data.</text>
</comment>
<evidence type="ECO:0000256" key="1">
    <source>
        <dbReference type="SAM" id="SignalP"/>
    </source>
</evidence>
<evidence type="ECO:0000313" key="2">
    <source>
        <dbReference type="EMBL" id="KAI1608152.1"/>
    </source>
</evidence>
<gene>
    <name evidence="2" type="ORF">EDD36DRAFT_469566</name>
</gene>
<name>A0AAN6I858_9EURO</name>
<proteinExistence type="predicted"/>
<keyword evidence="3" id="KW-1185">Reference proteome</keyword>